<organism evidence="8 9">
    <name type="scientific">Legionella beliardensis</name>
    <dbReference type="NCBI Taxonomy" id="91822"/>
    <lineage>
        <taxon>Bacteria</taxon>
        <taxon>Pseudomonadati</taxon>
        <taxon>Pseudomonadota</taxon>
        <taxon>Gammaproteobacteria</taxon>
        <taxon>Legionellales</taxon>
        <taxon>Legionellaceae</taxon>
        <taxon>Legionella</taxon>
    </lineage>
</organism>
<dbReference type="Gene3D" id="3.20.20.80">
    <property type="entry name" value="Glycosidases"/>
    <property type="match status" value="1"/>
</dbReference>
<sequence>MLKIKTNQTIDIKQNNLDVLGLKRIWISHVYPEIDGGQFPAKRIIKDTVIIEADIFCDGIDEINAVLLYKHEADNDWQQTYFSPANNDRMQAIFKAAKLGYYTYTIKAWVDEFGTWKKRFLKKVKLKDDIKVEKLIGAELLKRSCHENTSPIVDLTLEKLATLNQPAQLEKLLNNKKLISWIQSQLKPTFVTVYPKELTIIVEREKARFSTWYELFPRSVTTDPTKHGTFKNVINHLPIVKKMGFDVIYMPPIHPIGETNRKGKNNSLVATENDPGSPWGIGSSKGGHKSVHPELGTLEDFRQVVKKAKELDMEIALDFALQCSPDHPYLKKNSNWFKHRPDGTLQYAENPPKKYQDIYPIDFASSDWPAMWDEFKSIILFWIKQGVKIFRVDNPHTKPFIFWQWLIKEVKALHPDVLMLSEAFTRPKIMYHLAKCGFSQSYTYFAWRNTKEELTQYLNELNSPPVVDFFRPHFWPNTPDILTELLQKGGRPAFIIRFMLAATLSSNYGIYGPAYENCINEPLHKGSEEYANSEKYAIYHWQKTKDNISDIITQVNAIRHQHEALQNTDSLQFYWTDNPQLICFSKHNASQSNIILVIVNLDYQYKQSGFIDIKFEKFRIEHEPFEIHDLLTDDVYTWRNGRCYVELNPTKDQYAHIFQVRMQ</sequence>
<feature type="binding site" evidence="6">
    <location>
        <position position="322"/>
    </location>
    <ligand>
        <name>alpha-maltose 1-phosphate</name>
        <dbReference type="ChEBI" id="CHEBI:63576"/>
    </ligand>
</feature>
<dbReference type="SUPFAM" id="SSF51445">
    <property type="entry name" value="(Trans)glycosidases"/>
    <property type="match status" value="1"/>
</dbReference>
<feature type="binding site" evidence="6">
    <location>
        <begin position="535"/>
        <end position="536"/>
    </location>
    <ligand>
        <name>alpha-maltose 1-phosphate</name>
        <dbReference type="ChEBI" id="CHEBI:63576"/>
    </ligand>
</feature>
<reference evidence="8 9" key="1">
    <citation type="submission" date="2018-06" db="EMBL/GenBank/DDBJ databases">
        <authorList>
            <consortium name="Pathogen Informatics"/>
            <person name="Doyle S."/>
        </authorList>
    </citation>
    <scope>NUCLEOTIDE SEQUENCE [LARGE SCALE GENOMIC DNA]</scope>
    <source>
        <strain evidence="8 9">NCTC13315</strain>
    </source>
</reference>
<feature type="binding site" evidence="6">
    <location>
        <position position="262"/>
    </location>
    <ligand>
        <name>alpha-maltose 1-phosphate</name>
        <dbReference type="ChEBI" id="CHEBI:63576"/>
    </ligand>
</feature>
<feature type="binding site" evidence="6">
    <location>
        <position position="394"/>
    </location>
    <ligand>
        <name>alpha-maltose 1-phosphate</name>
        <dbReference type="ChEBI" id="CHEBI:63576"/>
    </ligand>
</feature>
<feature type="active site" description="Nucleophile" evidence="6">
    <location>
        <position position="393"/>
    </location>
</feature>
<feature type="binding site" evidence="6">
    <location>
        <position position="357"/>
    </location>
    <ligand>
        <name>alpha-maltose 1-phosphate</name>
        <dbReference type="ChEBI" id="CHEBI:63576"/>
    </ligand>
</feature>
<keyword evidence="4 6" id="KW-0119">Carbohydrate metabolism</keyword>
<dbReference type="Pfam" id="PF21702">
    <property type="entry name" value="GLGE_C"/>
    <property type="match status" value="1"/>
</dbReference>
<evidence type="ECO:0000256" key="4">
    <source>
        <dbReference type="ARBA" id="ARBA00023277"/>
    </source>
</evidence>
<keyword evidence="3 6" id="KW-0808">Transferase</keyword>
<evidence type="ECO:0000256" key="3">
    <source>
        <dbReference type="ARBA" id="ARBA00022679"/>
    </source>
</evidence>
<dbReference type="InterPro" id="IPR026585">
    <property type="entry name" value="GlgE"/>
</dbReference>
<dbReference type="InterPro" id="IPR006047">
    <property type="entry name" value="GH13_cat_dom"/>
</dbReference>
<comment type="similarity">
    <text evidence="6">Belongs to the glycosyl hydrolase 13 family. GlgE subfamily.</text>
</comment>
<dbReference type="GO" id="GO:0030979">
    <property type="term" value="P:alpha-glucan biosynthetic process"/>
    <property type="evidence" value="ECO:0007669"/>
    <property type="project" value="UniProtKB-UniRule"/>
</dbReference>
<evidence type="ECO:0000313" key="9">
    <source>
        <dbReference type="Proteomes" id="UP000254968"/>
    </source>
</evidence>
<gene>
    <name evidence="8" type="primary">glgE2</name>
    <name evidence="6" type="synonym">glgE</name>
    <name evidence="8" type="ORF">NCTC13315_00375</name>
</gene>
<name>A0A378I5V6_9GAMM</name>
<dbReference type="PANTHER" id="PTHR47786:SF2">
    <property type="entry name" value="GLYCOSYL HYDROLASE FAMILY 13 CATALYTIC DOMAIN-CONTAINING PROTEIN"/>
    <property type="match status" value="1"/>
</dbReference>
<comment type="subunit">
    <text evidence="1 6">Homodimer.</text>
</comment>
<dbReference type="HAMAP" id="MF_02124">
    <property type="entry name" value="GlgE"/>
    <property type="match status" value="1"/>
</dbReference>
<keyword evidence="9" id="KW-1185">Reference proteome</keyword>
<dbReference type="InterPro" id="IPR013783">
    <property type="entry name" value="Ig-like_fold"/>
</dbReference>
<comment type="function">
    <text evidence="6">Maltosyltransferase that uses maltose 1-phosphate (M1P) as the sugar donor to elongate linear or branched alpha-(1-&gt;4)-glucans. Is involved in a branched alpha-glucan biosynthetic pathway from trehalose, together with TreS, Mak and GlgB.</text>
</comment>
<dbReference type="Gene3D" id="1.20.58.80">
    <property type="entry name" value="Phosphotransferase system, lactose/cellobiose-type IIA subunit"/>
    <property type="match status" value="1"/>
</dbReference>
<evidence type="ECO:0000259" key="7">
    <source>
        <dbReference type="SMART" id="SM00642"/>
    </source>
</evidence>
<dbReference type="Gene3D" id="2.60.40.1180">
    <property type="entry name" value="Golgi alpha-mannosidase II"/>
    <property type="match status" value="1"/>
</dbReference>
<dbReference type="Proteomes" id="UP000254968">
    <property type="component" value="Unassembled WGS sequence"/>
</dbReference>
<feature type="domain" description="Glycosyl hydrolase family 13 catalytic" evidence="7">
    <location>
        <begin position="210"/>
        <end position="549"/>
    </location>
</feature>
<evidence type="ECO:0000256" key="6">
    <source>
        <dbReference type="HAMAP-Rule" id="MF_02124"/>
    </source>
</evidence>
<dbReference type="Gene3D" id="2.60.40.10">
    <property type="entry name" value="Immunoglobulins"/>
    <property type="match status" value="1"/>
</dbReference>
<dbReference type="GO" id="GO:0004553">
    <property type="term" value="F:hydrolase activity, hydrolyzing O-glycosyl compounds"/>
    <property type="evidence" value="ECO:0007669"/>
    <property type="project" value="InterPro"/>
</dbReference>
<dbReference type="SMART" id="SM00642">
    <property type="entry name" value="Aamy"/>
    <property type="match status" value="1"/>
</dbReference>
<dbReference type="OrthoDB" id="9805159at2"/>
<dbReference type="PANTHER" id="PTHR47786">
    <property type="entry name" value="ALPHA-1,4-GLUCAN:MALTOSE-1-PHOSPHATE MALTOSYLTRANSFERASE"/>
    <property type="match status" value="1"/>
</dbReference>
<dbReference type="CDD" id="cd11344">
    <property type="entry name" value="AmyAc_GlgE_like"/>
    <property type="match status" value="1"/>
</dbReference>
<dbReference type="GO" id="GO:0016758">
    <property type="term" value="F:hexosyltransferase activity"/>
    <property type="evidence" value="ECO:0007669"/>
    <property type="project" value="UniProtKB-UniRule"/>
</dbReference>
<dbReference type="AlphaFoldDB" id="A0A378I5V6"/>
<dbReference type="Pfam" id="PF00128">
    <property type="entry name" value="Alpha-amylase"/>
    <property type="match status" value="1"/>
</dbReference>
<dbReference type="EC" id="2.4.99.16" evidence="6"/>
<dbReference type="RefSeq" id="WP_115301643.1">
    <property type="nucleotide sequence ID" value="NZ_CAAAHO010000006.1"/>
</dbReference>
<dbReference type="InterPro" id="IPR013780">
    <property type="entry name" value="Glyco_hydro_b"/>
</dbReference>
<dbReference type="InterPro" id="IPR049171">
    <property type="entry name" value="GLGE_C"/>
</dbReference>
<evidence type="ECO:0000256" key="1">
    <source>
        <dbReference type="ARBA" id="ARBA00011738"/>
    </source>
</evidence>
<feature type="site" description="Transition state stabilizer" evidence="6">
    <location>
        <position position="480"/>
    </location>
</feature>
<keyword evidence="2 6" id="KW-0328">Glycosyltransferase</keyword>
<comment type="catalytic activity">
    <reaction evidence="5 6">
        <text>alpha-maltose 1-phosphate + [(1-&gt;4)-alpha-D-glucosyl](n) = [(1-&gt;4)-alpha-D-glucosyl](n+2) + phosphate</text>
        <dbReference type="Rhea" id="RHEA:42692"/>
        <dbReference type="Rhea" id="RHEA-COMP:9584"/>
        <dbReference type="Rhea" id="RHEA-COMP:10183"/>
        <dbReference type="ChEBI" id="CHEBI:15444"/>
        <dbReference type="ChEBI" id="CHEBI:43474"/>
        <dbReference type="ChEBI" id="CHEBI:63576"/>
        <dbReference type="EC" id="2.4.99.16"/>
    </reaction>
</comment>
<dbReference type="Pfam" id="PF11896">
    <property type="entry name" value="GlgE_dom_N_S"/>
    <property type="match status" value="1"/>
</dbReference>
<proteinExistence type="inferred from homology"/>
<accession>A0A378I5V6</accession>
<evidence type="ECO:0000256" key="5">
    <source>
        <dbReference type="ARBA" id="ARBA00048735"/>
    </source>
</evidence>
<dbReference type="InterPro" id="IPR021828">
    <property type="entry name" value="GlgE_dom_N/S"/>
</dbReference>
<dbReference type="InterPro" id="IPR017853">
    <property type="entry name" value="GH"/>
</dbReference>
<dbReference type="EMBL" id="UGNV01000001">
    <property type="protein sequence ID" value="STX27854.1"/>
    <property type="molecule type" value="Genomic_DNA"/>
</dbReference>
<evidence type="ECO:0000313" key="8">
    <source>
        <dbReference type="EMBL" id="STX27854.1"/>
    </source>
</evidence>
<evidence type="ECO:0000256" key="2">
    <source>
        <dbReference type="ARBA" id="ARBA00022676"/>
    </source>
</evidence>
<feature type="active site" description="Proton donor" evidence="6">
    <location>
        <position position="422"/>
    </location>
</feature>
<protein>
    <recommendedName>
        <fullName evidence="6">Alpha-1,4-glucan:maltose-1-phosphate maltosyltransferase</fullName>
        <shortName evidence="6">GMPMT</shortName>
        <ecNumber evidence="6">2.4.99.16</ecNumber>
    </recommendedName>
    <alternativeName>
        <fullName evidence="6">(1-&gt;4)-alpha-D-glucan:maltose-1-phosphate alpha-D-maltosyltransferase</fullName>
    </alternativeName>
</protein>